<evidence type="ECO:0000313" key="4">
    <source>
        <dbReference type="Proteomes" id="UP000256779"/>
    </source>
</evidence>
<evidence type="ECO:0000313" key="3">
    <source>
        <dbReference type="EMBL" id="REE05917.1"/>
    </source>
</evidence>
<dbReference type="GO" id="GO:0003700">
    <property type="term" value="F:DNA-binding transcription factor activity"/>
    <property type="evidence" value="ECO:0007669"/>
    <property type="project" value="TreeGrafter"/>
</dbReference>
<dbReference type="InterPro" id="IPR050807">
    <property type="entry name" value="TransReg_Diox_bact_type"/>
</dbReference>
<reference evidence="3 4" key="1">
    <citation type="submission" date="2018-07" db="EMBL/GenBank/DDBJ databases">
        <title>Genomic Encyclopedia of Type Strains, Phase IV (KMG-IV): sequencing the most valuable type-strain genomes for metagenomic binning, comparative biology and taxonomic classification.</title>
        <authorList>
            <person name="Goeker M."/>
        </authorList>
    </citation>
    <scope>NUCLEOTIDE SEQUENCE [LARGE SCALE GENOMIC DNA]</scope>
    <source>
        <strain evidence="3 4">DSM 4134</strain>
    </source>
</reference>
<evidence type="ECO:0000256" key="1">
    <source>
        <dbReference type="ARBA" id="ARBA00023125"/>
    </source>
</evidence>
<dbReference type="OrthoDB" id="833147at2"/>
<dbReference type="InterPro" id="IPR001387">
    <property type="entry name" value="Cro/C1-type_HTH"/>
</dbReference>
<dbReference type="RefSeq" id="WP_115866411.1">
    <property type="nucleotide sequence ID" value="NZ_QREG01000001.1"/>
</dbReference>
<dbReference type="SMART" id="SM00530">
    <property type="entry name" value="HTH_XRE"/>
    <property type="match status" value="1"/>
</dbReference>
<dbReference type="GO" id="GO:0005829">
    <property type="term" value="C:cytosol"/>
    <property type="evidence" value="ECO:0007669"/>
    <property type="project" value="TreeGrafter"/>
</dbReference>
<dbReference type="Pfam" id="PF01381">
    <property type="entry name" value="HTH_3"/>
    <property type="match status" value="1"/>
</dbReference>
<organism evidence="3 4">
    <name type="scientific">Marinoscillum furvescens DSM 4134</name>
    <dbReference type="NCBI Taxonomy" id="1122208"/>
    <lineage>
        <taxon>Bacteria</taxon>
        <taxon>Pseudomonadati</taxon>
        <taxon>Bacteroidota</taxon>
        <taxon>Cytophagia</taxon>
        <taxon>Cytophagales</taxon>
        <taxon>Reichenbachiellaceae</taxon>
        <taxon>Marinoscillum</taxon>
    </lineage>
</organism>
<feature type="domain" description="HTH cro/C1-type" evidence="2">
    <location>
        <begin position="16"/>
        <end position="70"/>
    </location>
</feature>
<comment type="caution">
    <text evidence="3">The sequence shown here is derived from an EMBL/GenBank/DDBJ whole genome shotgun (WGS) entry which is preliminary data.</text>
</comment>
<dbReference type="CDD" id="cd00093">
    <property type="entry name" value="HTH_XRE"/>
    <property type="match status" value="1"/>
</dbReference>
<dbReference type="PANTHER" id="PTHR46797:SF1">
    <property type="entry name" value="METHYLPHOSPHONATE SYNTHASE"/>
    <property type="match status" value="1"/>
</dbReference>
<dbReference type="Gene3D" id="1.10.260.40">
    <property type="entry name" value="lambda repressor-like DNA-binding domains"/>
    <property type="match status" value="1"/>
</dbReference>
<accession>A0A3D9LH09</accession>
<dbReference type="SUPFAM" id="SSF47413">
    <property type="entry name" value="lambda repressor-like DNA-binding domains"/>
    <property type="match status" value="1"/>
</dbReference>
<gene>
    <name evidence="3" type="ORF">C7460_101436</name>
</gene>
<dbReference type="PANTHER" id="PTHR46797">
    <property type="entry name" value="HTH-TYPE TRANSCRIPTIONAL REGULATOR"/>
    <property type="match status" value="1"/>
</dbReference>
<dbReference type="GO" id="GO:0003677">
    <property type="term" value="F:DNA binding"/>
    <property type="evidence" value="ECO:0007669"/>
    <property type="project" value="UniProtKB-KW"/>
</dbReference>
<keyword evidence="4" id="KW-1185">Reference proteome</keyword>
<name>A0A3D9LH09_MARFU</name>
<dbReference type="Proteomes" id="UP000256779">
    <property type="component" value="Unassembled WGS sequence"/>
</dbReference>
<dbReference type="InterPro" id="IPR010982">
    <property type="entry name" value="Lambda_DNA-bd_dom_sf"/>
</dbReference>
<dbReference type="AlphaFoldDB" id="A0A3D9LH09"/>
<protein>
    <submittedName>
        <fullName evidence="3">Helix-turn-helix protein</fullName>
    </submittedName>
</protein>
<evidence type="ECO:0000259" key="2">
    <source>
        <dbReference type="PROSITE" id="PS50943"/>
    </source>
</evidence>
<dbReference type="EMBL" id="QREG01000001">
    <property type="protein sequence ID" value="REE05917.1"/>
    <property type="molecule type" value="Genomic_DNA"/>
</dbReference>
<sequence>MSKEIFELKFIFGLKLKEIRQQKGLSYQELKERSGLSLSYLSEIENGKKYPKGDKIMVLAEALDVSYDELVSLQVPTKLKPVVTLIRSDFFKAFPMEQFGLNPQKLVEIISYDPEKINSFLKTMLQVARNYELKQENFYQAALRSYQELNQNYFDELEDEVDGLRLEFPELGEIPFNEKLLSSILMKIGVRIEFDAIARKKPTLSL</sequence>
<keyword evidence="1" id="KW-0238">DNA-binding</keyword>
<dbReference type="PROSITE" id="PS50943">
    <property type="entry name" value="HTH_CROC1"/>
    <property type="match status" value="1"/>
</dbReference>
<proteinExistence type="predicted"/>